<gene>
    <name evidence="2" type="ORF">WKV53_24745</name>
</gene>
<dbReference type="Proteomes" id="UP001371305">
    <property type="component" value="Unassembled WGS sequence"/>
</dbReference>
<dbReference type="RefSeq" id="WP_341407513.1">
    <property type="nucleotide sequence ID" value="NZ_JBBUKT010000013.1"/>
</dbReference>
<name>A0ABU9B3C0_9BACT</name>
<keyword evidence="3" id="KW-1185">Reference proteome</keyword>
<protein>
    <recommendedName>
        <fullName evidence="4">DUF304 domain-containing protein</fullName>
    </recommendedName>
</protein>
<accession>A0ABU9B3C0</accession>
<sequence length="188" mass="21308">MIYDDSRIELCRRDDELVIRERDTWLALWRLLGLLPMGIGGLVLYVMIINHSPQLVGALPQRAIGFVVLSFFGCALGVLPFWAGFHMVFVRRGFTLSLSRSRIQSHVFLLGYGPVWTRNYPLELFDRVRLAHRKVGAFGGSWALVVSCAGPSKTLDLFLFRDQAKAEAYAEEIGAFLMLPIEPKRPVR</sequence>
<feature type="transmembrane region" description="Helical" evidence="1">
    <location>
        <begin position="63"/>
        <end position="90"/>
    </location>
</feature>
<proteinExistence type="predicted"/>
<evidence type="ECO:0000313" key="2">
    <source>
        <dbReference type="EMBL" id="MEK7953747.1"/>
    </source>
</evidence>
<organism evidence="2 3">
    <name type="scientific">Luteolibacter soli</name>
    <dbReference type="NCBI Taxonomy" id="3135280"/>
    <lineage>
        <taxon>Bacteria</taxon>
        <taxon>Pseudomonadati</taxon>
        <taxon>Verrucomicrobiota</taxon>
        <taxon>Verrucomicrobiia</taxon>
        <taxon>Verrucomicrobiales</taxon>
        <taxon>Verrucomicrobiaceae</taxon>
        <taxon>Luteolibacter</taxon>
    </lineage>
</organism>
<evidence type="ECO:0000256" key="1">
    <source>
        <dbReference type="SAM" id="Phobius"/>
    </source>
</evidence>
<dbReference type="EMBL" id="JBBUKT010000013">
    <property type="protein sequence ID" value="MEK7953747.1"/>
    <property type="molecule type" value="Genomic_DNA"/>
</dbReference>
<keyword evidence="1" id="KW-0472">Membrane</keyword>
<reference evidence="2 3" key="1">
    <citation type="submission" date="2024-04" db="EMBL/GenBank/DDBJ databases">
        <title>Luteolibacter sp. isolated from soil.</title>
        <authorList>
            <person name="An J."/>
        </authorList>
    </citation>
    <scope>NUCLEOTIDE SEQUENCE [LARGE SCALE GENOMIC DNA]</scope>
    <source>
        <strain evidence="2 3">Y139</strain>
    </source>
</reference>
<feature type="transmembrane region" description="Helical" evidence="1">
    <location>
        <begin position="27"/>
        <end position="48"/>
    </location>
</feature>
<keyword evidence="1" id="KW-0812">Transmembrane</keyword>
<keyword evidence="1" id="KW-1133">Transmembrane helix</keyword>
<evidence type="ECO:0000313" key="3">
    <source>
        <dbReference type="Proteomes" id="UP001371305"/>
    </source>
</evidence>
<comment type="caution">
    <text evidence="2">The sequence shown here is derived from an EMBL/GenBank/DDBJ whole genome shotgun (WGS) entry which is preliminary data.</text>
</comment>
<evidence type="ECO:0008006" key="4">
    <source>
        <dbReference type="Google" id="ProtNLM"/>
    </source>
</evidence>